<evidence type="ECO:0000256" key="2">
    <source>
        <dbReference type="ARBA" id="ARBA00022723"/>
    </source>
</evidence>
<evidence type="ECO:0000256" key="4">
    <source>
        <dbReference type="SAM" id="MobiDB-lite"/>
    </source>
</evidence>
<dbReference type="GO" id="GO:0008270">
    <property type="term" value="F:zinc ion binding"/>
    <property type="evidence" value="ECO:0007669"/>
    <property type="project" value="InterPro"/>
</dbReference>
<dbReference type="PANTHER" id="PTHR31001:SF50">
    <property type="entry name" value="ZN(II)2CYS6 TRANSCRIPTION FACTOR (EUROFUNG)"/>
    <property type="match status" value="1"/>
</dbReference>
<feature type="region of interest" description="Disordered" evidence="4">
    <location>
        <begin position="113"/>
        <end position="139"/>
    </location>
</feature>
<dbReference type="PROSITE" id="PS50048">
    <property type="entry name" value="ZN2_CY6_FUNGAL_2"/>
    <property type="match status" value="1"/>
</dbReference>
<dbReference type="GO" id="GO:0000981">
    <property type="term" value="F:DNA-binding transcription factor activity, RNA polymerase II-specific"/>
    <property type="evidence" value="ECO:0007669"/>
    <property type="project" value="InterPro"/>
</dbReference>
<sequence length="975" mass="108608">MTDSFDFNNLGQQLDGVDTANMGSPPSPTLSHQQHHHDSPAGGGHSHHHSGNVTVYPTTGPGAYTKPIQASDGSGSPALNPRSCVTCRRRKVRCDKQMPCSNCRRAQISCVFPAPGRAPRQPRPKDPNAPPKSSSQREVELIKRLKKLEGIVEELGSQIEEPTHRLPSSVAASPDTQVGSDALSRRPTSGSLDHVTGIHASPAGTDSPASHRSESGKIRQKSKENFGRMVSNEGRGTSRYVSSAFWSKLNDELDAIREETQRLTDEDDDSEMEGTPTDSPATAHASVADHHAFVLGYRSADVDLQKCHPLPSHATFLWSVYQENVEPLIKLVHVPTVDLVQRDARRKCGGLSPGNEALVFAIYFAAITSLEPDEVKTNFGACKDDLIVQYRFAVEQALSKANFLDTSDLAVLQAFTLFLIVVRRYDESRFCWALTGLLIRLAQGMGLHRDGTHLRLSPFETEMRRRLWWAILVLDLRSSEELGMDMAISERSYDTLKPNNINDLDICPQSTEPPAPREGRSDSAVAIVRCEICALSRRLLSAASAMSSLCPNAEKTSIAERERMLLDVYQRVEHRFLQHVLDETDALYWVAAMIARVIVAKMCLIIYHPMLFPGSEVELSDEIRQRIYVAAIELIELNHKLNTDARCKQYRWLFKTYTNWHAIAYTLIETCRRPWTALVERGWDAVNGYDIDPLELARKSDHAAVVLPLRQLFARARKHREAELSRLRANPDEARRLDAEERKHPAQARFSPMPGPENRMDVVREQWLSLVRLGGEDASLASLAAPQHQAQQQQQQQQQQQLAPSSLSNGPTKTQPPSSNGSLATPTFDLSAADMDYVDGFMAQPHASMVEFWNLNGLTSNGTTGNGNNNNNNNNSSSSSSSINGTPALTTRQSTLQSQLSNQDALQQEMLAAQMQPTSDSMPPYLWTDPFTIMNTKFEVPQEDEDMLGGDFNWKHWSQNLKDLEMDSTQTHQGW</sequence>
<dbReference type="GO" id="GO:0006351">
    <property type="term" value="P:DNA-templated transcription"/>
    <property type="evidence" value="ECO:0007669"/>
    <property type="project" value="InterPro"/>
</dbReference>
<feature type="compositionally biased region" description="Basic and acidic residues" evidence="4">
    <location>
        <begin position="724"/>
        <end position="744"/>
    </location>
</feature>
<feature type="region of interest" description="Disordered" evidence="4">
    <location>
        <begin position="1"/>
        <end position="82"/>
    </location>
</feature>
<evidence type="ECO:0000313" key="6">
    <source>
        <dbReference type="EMBL" id="OAA31985.1"/>
    </source>
</evidence>
<evidence type="ECO:0000313" key="7">
    <source>
        <dbReference type="Proteomes" id="UP000078544"/>
    </source>
</evidence>
<dbReference type="InterPro" id="IPR007219">
    <property type="entry name" value="XnlR_reg_dom"/>
</dbReference>
<feature type="compositionally biased region" description="Basic and acidic residues" evidence="4">
    <location>
        <begin position="209"/>
        <end position="226"/>
    </location>
</feature>
<accession>A0A166RJ91</accession>
<dbReference type="SMART" id="SM00066">
    <property type="entry name" value="GAL4"/>
    <property type="match status" value="1"/>
</dbReference>
<evidence type="ECO:0000256" key="3">
    <source>
        <dbReference type="ARBA" id="ARBA00023242"/>
    </source>
</evidence>
<dbReference type="EMBL" id="AZGY01000002">
    <property type="protein sequence ID" value="OAA31985.1"/>
    <property type="molecule type" value="Genomic_DNA"/>
</dbReference>
<name>A0A166RJ91_9HYPO</name>
<dbReference type="GO" id="GO:0003677">
    <property type="term" value="F:DNA binding"/>
    <property type="evidence" value="ECO:0007669"/>
    <property type="project" value="InterPro"/>
</dbReference>
<dbReference type="SUPFAM" id="SSF57701">
    <property type="entry name" value="Zn2/Cys6 DNA-binding domain"/>
    <property type="match status" value="1"/>
</dbReference>
<keyword evidence="7" id="KW-1185">Reference proteome</keyword>
<feature type="region of interest" description="Disordered" evidence="4">
    <location>
        <begin position="783"/>
        <end position="827"/>
    </location>
</feature>
<dbReference type="PANTHER" id="PTHR31001">
    <property type="entry name" value="UNCHARACTERIZED TRANSCRIPTIONAL REGULATORY PROTEIN"/>
    <property type="match status" value="1"/>
</dbReference>
<comment type="caution">
    <text evidence="6">The sequence shown here is derived from an EMBL/GenBank/DDBJ whole genome shotgun (WGS) entry which is preliminary data.</text>
</comment>
<feature type="compositionally biased region" description="Low complexity" evidence="4">
    <location>
        <begin position="863"/>
        <end position="886"/>
    </location>
</feature>
<dbReference type="PROSITE" id="PS00463">
    <property type="entry name" value="ZN2_CY6_FUNGAL_1"/>
    <property type="match status" value="1"/>
</dbReference>
<dbReference type="OrthoDB" id="3989227at2759"/>
<dbReference type="GO" id="GO:0005634">
    <property type="term" value="C:nucleus"/>
    <property type="evidence" value="ECO:0007669"/>
    <property type="project" value="UniProtKB-SubCell"/>
</dbReference>
<feature type="compositionally biased region" description="Polar residues" evidence="4">
    <location>
        <begin position="1"/>
        <end position="12"/>
    </location>
</feature>
<dbReference type="Pfam" id="PF04082">
    <property type="entry name" value="Fungal_trans"/>
    <property type="match status" value="1"/>
</dbReference>
<feature type="domain" description="Zn(2)-C6 fungal-type" evidence="5">
    <location>
        <begin position="83"/>
        <end position="112"/>
    </location>
</feature>
<keyword evidence="2" id="KW-0479">Metal-binding</keyword>
<feature type="compositionally biased region" description="Polar residues" evidence="4">
    <location>
        <begin position="887"/>
        <end position="902"/>
    </location>
</feature>
<dbReference type="InterPro" id="IPR001138">
    <property type="entry name" value="Zn2Cys6_DnaBD"/>
</dbReference>
<feature type="compositionally biased region" description="Polar residues" evidence="4">
    <location>
        <begin position="21"/>
        <end position="32"/>
    </location>
</feature>
<dbReference type="Proteomes" id="UP000078544">
    <property type="component" value="Unassembled WGS sequence"/>
</dbReference>
<keyword evidence="3" id="KW-0539">Nucleus</keyword>
<dbReference type="InterPro" id="IPR050613">
    <property type="entry name" value="Sec_Metabolite_Reg"/>
</dbReference>
<dbReference type="AlphaFoldDB" id="A0A166RJ91"/>
<feature type="region of interest" description="Disordered" evidence="4">
    <location>
        <begin position="863"/>
        <end position="903"/>
    </location>
</feature>
<feature type="region of interest" description="Disordered" evidence="4">
    <location>
        <begin position="158"/>
        <end position="234"/>
    </location>
</feature>
<reference evidence="6 7" key="1">
    <citation type="journal article" date="2016" name="Genome Biol. Evol.">
        <title>Divergent and convergent evolution of fungal pathogenicity.</title>
        <authorList>
            <person name="Shang Y."/>
            <person name="Xiao G."/>
            <person name="Zheng P."/>
            <person name="Cen K."/>
            <person name="Zhan S."/>
            <person name="Wang C."/>
        </authorList>
    </citation>
    <scope>NUCLEOTIDE SEQUENCE [LARGE SCALE GENOMIC DNA]</scope>
    <source>
        <strain evidence="6 7">RCEF 2490</strain>
    </source>
</reference>
<dbReference type="STRING" id="1081109.A0A166RJ91"/>
<feature type="compositionally biased region" description="Polar residues" evidence="4">
    <location>
        <begin position="809"/>
        <end position="825"/>
    </location>
</feature>
<feature type="region of interest" description="Disordered" evidence="4">
    <location>
        <begin position="724"/>
        <end position="758"/>
    </location>
</feature>
<gene>
    <name evidence="6" type="ORF">AAL_01317</name>
</gene>
<dbReference type="InterPro" id="IPR036864">
    <property type="entry name" value="Zn2-C6_fun-type_DNA-bd_sf"/>
</dbReference>
<dbReference type="CDD" id="cd12148">
    <property type="entry name" value="fungal_TF_MHR"/>
    <property type="match status" value="1"/>
</dbReference>
<dbReference type="CDD" id="cd00067">
    <property type="entry name" value="GAL4"/>
    <property type="match status" value="1"/>
</dbReference>
<evidence type="ECO:0000259" key="5">
    <source>
        <dbReference type="PROSITE" id="PS50048"/>
    </source>
</evidence>
<dbReference type="Gene3D" id="4.10.240.10">
    <property type="entry name" value="Zn(2)-C6 fungal-type DNA-binding domain"/>
    <property type="match status" value="1"/>
</dbReference>
<feature type="region of interest" description="Disordered" evidence="4">
    <location>
        <begin position="260"/>
        <end position="284"/>
    </location>
</feature>
<protein>
    <submittedName>
        <fullName evidence="6">Transcription factor</fullName>
    </submittedName>
</protein>
<dbReference type="SMART" id="SM00906">
    <property type="entry name" value="Fungal_trans"/>
    <property type="match status" value="1"/>
</dbReference>
<feature type="compositionally biased region" description="Low complexity" evidence="4">
    <location>
        <begin position="783"/>
        <end position="808"/>
    </location>
</feature>
<dbReference type="Pfam" id="PF00172">
    <property type="entry name" value="Zn_clus"/>
    <property type="match status" value="1"/>
</dbReference>
<feature type="compositionally biased region" description="Polar residues" evidence="4">
    <location>
        <begin position="170"/>
        <end position="179"/>
    </location>
</feature>
<proteinExistence type="predicted"/>
<organism evidence="6 7">
    <name type="scientific">Moelleriella libera RCEF 2490</name>
    <dbReference type="NCBI Taxonomy" id="1081109"/>
    <lineage>
        <taxon>Eukaryota</taxon>
        <taxon>Fungi</taxon>
        <taxon>Dikarya</taxon>
        <taxon>Ascomycota</taxon>
        <taxon>Pezizomycotina</taxon>
        <taxon>Sordariomycetes</taxon>
        <taxon>Hypocreomycetidae</taxon>
        <taxon>Hypocreales</taxon>
        <taxon>Clavicipitaceae</taxon>
        <taxon>Moelleriella</taxon>
    </lineage>
</organism>
<evidence type="ECO:0000256" key="1">
    <source>
        <dbReference type="ARBA" id="ARBA00004123"/>
    </source>
</evidence>
<comment type="subcellular location">
    <subcellularLocation>
        <location evidence="1">Nucleus</location>
    </subcellularLocation>
</comment>